<proteinExistence type="predicted"/>
<evidence type="ECO:0000313" key="2">
    <source>
        <dbReference type="Proteomes" id="UP000575469"/>
    </source>
</evidence>
<dbReference type="RefSeq" id="WP_169341971.1">
    <property type="nucleotide sequence ID" value="NZ_JABBZM010000044.1"/>
</dbReference>
<gene>
    <name evidence="1" type="ORF">HGR00_29245</name>
</gene>
<dbReference type="Proteomes" id="UP000575469">
    <property type="component" value="Unassembled WGS sequence"/>
</dbReference>
<sequence length="144" mass="15331">MKTLSAIACTLFGILIGGLGLYAYQKTQPLLVHKLESPLALSGGTANTPPSTLPAGTALYYDRAFPEGFVRYKIYVNVEGIKLESHAATAIFPIDPLTAFPLGGDGARTSGISHQLTKQELSSLLRASRLSKQDIKDVLVGLSQ</sequence>
<dbReference type="EMBL" id="JABBZM010000044">
    <property type="protein sequence ID" value="NMV42008.1"/>
    <property type="molecule type" value="Genomic_DNA"/>
</dbReference>
<accession>A0A848PER1</accession>
<dbReference type="AlphaFoldDB" id="A0A848PER1"/>
<comment type="caution">
    <text evidence="1">The sequence shown here is derived from an EMBL/GenBank/DDBJ whole genome shotgun (WGS) entry which is preliminary data.</text>
</comment>
<reference evidence="1 2" key="1">
    <citation type="submission" date="2020-04" db="EMBL/GenBank/DDBJ databases">
        <title>Ralstonia insidiosa genome sequencing and assembly.</title>
        <authorList>
            <person name="Martins R.C.R."/>
            <person name="Perdigao-Neto L.V."/>
            <person name="Levin A.S.S."/>
            <person name="Costa S.F."/>
        </authorList>
    </citation>
    <scope>NUCLEOTIDE SEQUENCE [LARGE SCALE GENOMIC DNA]</scope>
    <source>
        <strain evidence="1 2">5047</strain>
    </source>
</reference>
<organism evidence="1 2">
    <name type="scientific">Ralstonia insidiosa</name>
    <dbReference type="NCBI Taxonomy" id="190721"/>
    <lineage>
        <taxon>Bacteria</taxon>
        <taxon>Pseudomonadati</taxon>
        <taxon>Pseudomonadota</taxon>
        <taxon>Betaproteobacteria</taxon>
        <taxon>Burkholderiales</taxon>
        <taxon>Burkholderiaceae</taxon>
        <taxon>Ralstonia</taxon>
    </lineage>
</organism>
<evidence type="ECO:0000313" key="1">
    <source>
        <dbReference type="EMBL" id="NMV42008.1"/>
    </source>
</evidence>
<protein>
    <submittedName>
        <fullName evidence="1">Uncharacterized protein</fullName>
    </submittedName>
</protein>
<name>A0A848PER1_9RALS</name>